<dbReference type="GO" id="GO:0006885">
    <property type="term" value="P:regulation of pH"/>
    <property type="evidence" value="ECO:0007669"/>
    <property type="project" value="InterPro"/>
</dbReference>
<evidence type="ECO:0000313" key="2">
    <source>
        <dbReference type="Proteomes" id="UP000288758"/>
    </source>
</evidence>
<dbReference type="EMBL" id="CP034669">
    <property type="protein sequence ID" value="QAT81803.1"/>
    <property type="molecule type" value="Genomic_DNA"/>
</dbReference>
<dbReference type="GO" id="GO:0006814">
    <property type="term" value="P:sodium ion transport"/>
    <property type="evidence" value="ECO:0007669"/>
    <property type="project" value="InterPro"/>
</dbReference>
<reference evidence="1 2" key="1">
    <citation type="submission" date="2018-12" db="EMBL/GenBank/DDBJ databases">
        <title>Complete Genome Sequence of the Corallopyronin A producing Myxobacterium Corallococcus coralloides B035.</title>
        <authorList>
            <person name="Bouhired S.M."/>
            <person name="Rupp O."/>
            <person name="Blom J."/>
            <person name="Schaeberle T.F."/>
            <person name="Kehraus S."/>
            <person name="Schiefer A."/>
            <person name="Pfarr K."/>
            <person name="Goesmann A."/>
            <person name="Hoerauf A."/>
            <person name="Koenig G.M."/>
        </authorList>
    </citation>
    <scope>NUCLEOTIDE SEQUENCE [LARGE SCALE GENOMIC DNA]</scope>
    <source>
        <strain evidence="1 2">B035</strain>
    </source>
</reference>
<name>A0A410RIX3_CORCK</name>
<sequence length="47" mass="4817">MRMAAGMEDGWAIPMATDMAFCIGCLTLLKGRVSQGLGGCAAPRCGP</sequence>
<proteinExistence type="predicted"/>
<dbReference type="AlphaFoldDB" id="A0A410RIX3"/>
<organism evidence="1 2">
    <name type="scientific">Corallococcus coralloides</name>
    <name type="common">Myxococcus coralloides</name>
    <dbReference type="NCBI Taxonomy" id="184914"/>
    <lineage>
        <taxon>Bacteria</taxon>
        <taxon>Pseudomonadati</taxon>
        <taxon>Myxococcota</taxon>
        <taxon>Myxococcia</taxon>
        <taxon>Myxococcales</taxon>
        <taxon>Cystobacterineae</taxon>
        <taxon>Myxococcaceae</taxon>
        <taxon>Corallococcus</taxon>
    </lineage>
</organism>
<dbReference type="InterPro" id="IPR023171">
    <property type="entry name" value="Na/H_antiporter_dom_sf"/>
</dbReference>
<accession>A0A410RIX3</accession>
<evidence type="ECO:0000313" key="1">
    <source>
        <dbReference type="EMBL" id="QAT81803.1"/>
    </source>
</evidence>
<dbReference type="InterPro" id="IPR004670">
    <property type="entry name" value="NhaA"/>
</dbReference>
<dbReference type="GO" id="GO:0016020">
    <property type="term" value="C:membrane"/>
    <property type="evidence" value="ECO:0007669"/>
    <property type="project" value="InterPro"/>
</dbReference>
<protein>
    <submittedName>
        <fullName evidence="1">Na+/H+ antiporter NhaA</fullName>
    </submittedName>
</protein>
<dbReference type="Proteomes" id="UP000288758">
    <property type="component" value="Chromosome"/>
</dbReference>
<gene>
    <name evidence="1" type="primary">nhaA_1</name>
    <name evidence="1" type="ORF">EJ065_0194</name>
</gene>
<dbReference type="Gene3D" id="1.20.1530.10">
    <property type="entry name" value="Na+/H+ antiporter like domain"/>
    <property type="match status" value="1"/>
</dbReference>
<dbReference type="Pfam" id="PF06965">
    <property type="entry name" value="Na_H_antiport_1"/>
    <property type="match status" value="1"/>
</dbReference>